<evidence type="ECO:0000313" key="2">
    <source>
        <dbReference type="Proteomes" id="UP000636888"/>
    </source>
</evidence>
<dbReference type="RefSeq" id="WP_199386698.1">
    <property type="nucleotide sequence ID" value="NZ_JAEMHM010000025.1"/>
</dbReference>
<evidence type="ECO:0000313" key="1">
    <source>
        <dbReference type="EMBL" id="MBJ6727562.1"/>
    </source>
</evidence>
<accession>A0A8J7M2Q8</accession>
<dbReference type="EMBL" id="JAEMHM010000025">
    <property type="protein sequence ID" value="MBJ6727562.1"/>
    <property type="molecule type" value="Genomic_DNA"/>
</dbReference>
<sequence>MTSGTQPRSPFPFDAIARQGKEPLRQLLEKLPVPRRDAVLEEVGWVIRLLDAASGDQYFRVPVEALGWWRKVKPQEEREQYLWGAILLALLIPELPERFLAHPLPAPCLEGVLEQLQRIVSGLTGDSPRPMSLEHDLFLKDLGICRLEMVPGGAALIEKYAAIPRSLAFRHGLRQMLQVTKMALQHRGRIAPYLALHLHTPMLRSFNESGWERCYRLAAELLSLHPEYRGLIGSSWFYDPAVEKITPTLSYLRRFPLQGGAFFLRVGSSPADIDLATRRDLSGNRVKLYQEGKYLPTSYLLVWPRAQLLSWAQR</sequence>
<protein>
    <submittedName>
        <fullName evidence="1">Uncharacterized protein</fullName>
    </submittedName>
</protein>
<dbReference type="AlphaFoldDB" id="A0A8J7M2Q8"/>
<proteinExistence type="predicted"/>
<reference evidence="1" key="1">
    <citation type="submission" date="2020-12" db="EMBL/GenBank/DDBJ databases">
        <title>Geomonas sp. Red875, isolated from river sediment.</title>
        <authorList>
            <person name="Xu Z."/>
            <person name="Zhang Z."/>
            <person name="Masuda Y."/>
            <person name="Itoh H."/>
            <person name="Senoo K."/>
        </authorList>
    </citation>
    <scope>NUCLEOTIDE SEQUENCE</scope>
    <source>
        <strain evidence="1">Red875</strain>
    </source>
</reference>
<comment type="caution">
    <text evidence="1">The sequence shown here is derived from an EMBL/GenBank/DDBJ whole genome shotgun (WGS) entry which is preliminary data.</text>
</comment>
<name>A0A8J7M2Q8_9BACT</name>
<organism evidence="1 2">
    <name type="scientific">Geomesophilobacter sediminis</name>
    <dbReference type="NCBI Taxonomy" id="2798584"/>
    <lineage>
        <taxon>Bacteria</taxon>
        <taxon>Pseudomonadati</taxon>
        <taxon>Thermodesulfobacteriota</taxon>
        <taxon>Desulfuromonadia</taxon>
        <taxon>Geobacterales</taxon>
        <taxon>Geobacteraceae</taxon>
        <taxon>Geomesophilobacter</taxon>
    </lineage>
</organism>
<keyword evidence="2" id="KW-1185">Reference proteome</keyword>
<dbReference type="Proteomes" id="UP000636888">
    <property type="component" value="Unassembled WGS sequence"/>
</dbReference>
<gene>
    <name evidence="1" type="ORF">JFN93_22840</name>
</gene>